<proteinExistence type="predicted"/>
<dbReference type="Proteomes" id="UP001374535">
    <property type="component" value="Chromosome 10"/>
</dbReference>
<feature type="compositionally biased region" description="Basic and acidic residues" evidence="1">
    <location>
        <begin position="94"/>
        <end position="108"/>
    </location>
</feature>
<keyword evidence="3" id="KW-1185">Reference proteome</keyword>
<evidence type="ECO:0000256" key="1">
    <source>
        <dbReference type="SAM" id="MobiDB-lite"/>
    </source>
</evidence>
<protein>
    <submittedName>
        <fullName evidence="2">Uncharacterized protein</fullName>
    </submittedName>
</protein>
<evidence type="ECO:0000313" key="3">
    <source>
        <dbReference type="Proteomes" id="UP001374535"/>
    </source>
</evidence>
<accession>A0AAQ3RH14</accession>
<gene>
    <name evidence="2" type="ORF">V8G54_034161</name>
</gene>
<sequence length="156" mass="18117">MVSHRYLKLVSVFYSNLNMSDETSLSQGLIGFTMIKNDDHQQVYLISESWSANKTGLTKTEEDEWARWYAVTIDCMSKLLKKILGTHVIGKRGRNGEDGGDLKTKKEVGSGGRRRKKSLDERERDHKKLFQSWQTIEEVRADLEFSPLQLKEFERM</sequence>
<name>A0AAQ3RH14_VIGMU</name>
<dbReference type="AlphaFoldDB" id="A0AAQ3RH14"/>
<feature type="region of interest" description="Disordered" evidence="1">
    <location>
        <begin position="90"/>
        <end position="126"/>
    </location>
</feature>
<reference evidence="2 3" key="1">
    <citation type="journal article" date="2023" name="Life. Sci Alliance">
        <title>Evolutionary insights into 3D genome organization and epigenetic landscape of Vigna mungo.</title>
        <authorList>
            <person name="Junaid A."/>
            <person name="Singh B."/>
            <person name="Bhatia S."/>
        </authorList>
    </citation>
    <scope>NUCLEOTIDE SEQUENCE [LARGE SCALE GENOMIC DNA]</scope>
    <source>
        <strain evidence="2">Urdbean</strain>
    </source>
</reference>
<dbReference type="EMBL" id="CP144691">
    <property type="protein sequence ID" value="WVY95073.1"/>
    <property type="molecule type" value="Genomic_DNA"/>
</dbReference>
<evidence type="ECO:0000313" key="2">
    <source>
        <dbReference type="EMBL" id="WVY95073.1"/>
    </source>
</evidence>
<organism evidence="2 3">
    <name type="scientific">Vigna mungo</name>
    <name type="common">Black gram</name>
    <name type="synonym">Phaseolus mungo</name>
    <dbReference type="NCBI Taxonomy" id="3915"/>
    <lineage>
        <taxon>Eukaryota</taxon>
        <taxon>Viridiplantae</taxon>
        <taxon>Streptophyta</taxon>
        <taxon>Embryophyta</taxon>
        <taxon>Tracheophyta</taxon>
        <taxon>Spermatophyta</taxon>
        <taxon>Magnoliopsida</taxon>
        <taxon>eudicotyledons</taxon>
        <taxon>Gunneridae</taxon>
        <taxon>Pentapetalae</taxon>
        <taxon>rosids</taxon>
        <taxon>fabids</taxon>
        <taxon>Fabales</taxon>
        <taxon>Fabaceae</taxon>
        <taxon>Papilionoideae</taxon>
        <taxon>50 kb inversion clade</taxon>
        <taxon>NPAAA clade</taxon>
        <taxon>indigoferoid/millettioid clade</taxon>
        <taxon>Phaseoleae</taxon>
        <taxon>Vigna</taxon>
    </lineage>
</organism>